<evidence type="ECO:0000313" key="1">
    <source>
        <dbReference type="EMBL" id="GAL24579.1"/>
    </source>
</evidence>
<reference evidence="2" key="2">
    <citation type="submission" date="2014-09" db="EMBL/GenBank/DDBJ databases">
        <authorList>
            <consortium name="NBRP consortium"/>
            <person name="Sawabe T."/>
            <person name="Meirelles P."/>
            <person name="Nakanishi M."/>
            <person name="Sayaka M."/>
            <person name="Hattori M."/>
            <person name="Ohkuma M."/>
        </authorList>
    </citation>
    <scope>NUCLEOTIDE SEQUENCE [LARGE SCALE GENOMIC DNA]</scope>
    <source>
        <strain evidence="2">JCM 19239</strain>
    </source>
</reference>
<accession>A0ABQ0J724</accession>
<dbReference type="EMBL" id="BBMS01000004">
    <property type="protein sequence ID" value="GAL24579.1"/>
    <property type="molecule type" value="Genomic_DNA"/>
</dbReference>
<dbReference type="SUPFAM" id="SSF53067">
    <property type="entry name" value="Actin-like ATPase domain"/>
    <property type="match status" value="1"/>
</dbReference>
<organism evidence="1 2">
    <name type="scientific">Vibrio variabilis</name>
    <dbReference type="NCBI Taxonomy" id="990271"/>
    <lineage>
        <taxon>Bacteria</taxon>
        <taxon>Pseudomonadati</taxon>
        <taxon>Pseudomonadota</taxon>
        <taxon>Gammaproteobacteria</taxon>
        <taxon>Vibrionales</taxon>
        <taxon>Vibrionaceae</taxon>
        <taxon>Vibrio</taxon>
    </lineage>
</organism>
<sequence>MGLSFVKGQGIYMSIVDLKGETVSESRLEVENYYSEAAFENLYRAVYDQLAKNNIYPYQLLGMGVALPSFRAKLEAGSEVFDAFGDWPKMDYATQLSQQLSIPVWIDNSANCAAVAELMLGQGKQFNSFLYLSFGYGYGSGLVWRNELMSGGLNNAGQIGRTFTEEERLVRPAMSNLLRYLTEHGVETSDDLDQIVKANMPLVMNWYQSVEPMLIRSIRAFLGVFDPSAIVIGGHAPNEVKRLFEISINKVIGEQMLLGYPSPTLYFSDIAIGAEVKGASLLPIKKRLMGSV</sequence>
<name>A0ABQ0J724_9VIBR</name>
<dbReference type="CDD" id="cd23763">
    <property type="entry name" value="ASKHA_ATPase_ROK"/>
    <property type="match status" value="1"/>
</dbReference>
<gene>
    <name evidence="1" type="ORF">JCM19239_2033</name>
</gene>
<dbReference type="PANTHER" id="PTHR18964">
    <property type="entry name" value="ROK (REPRESSOR, ORF, KINASE) FAMILY"/>
    <property type="match status" value="1"/>
</dbReference>
<dbReference type="InterPro" id="IPR000600">
    <property type="entry name" value="ROK"/>
</dbReference>
<protein>
    <submittedName>
        <fullName evidence="1">Transcriptional regulator</fullName>
    </submittedName>
</protein>
<evidence type="ECO:0000313" key="2">
    <source>
        <dbReference type="Proteomes" id="UP000029223"/>
    </source>
</evidence>
<dbReference type="Pfam" id="PF00480">
    <property type="entry name" value="ROK"/>
    <property type="match status" value="1"/>
</dbReference>
<dbReference type="Gene3D" id="3.30.420.40">
    <property type="match status" value="2"/>
</dbReference>
<keyword evidence="2" id="KW-1185">Reference proteome</keyword>
<dbReference type="InterPro" id="IPR043129">
    <property type="entry name" value="ATPase_NBD"/>
</dbReference>
<proteinExistence type="predicted"/>
<comment type="caution">
    <text evidence="1">The sequence shown here is derived from an EMBL/GenBank/DDBJ whole genome shotgun (WGS) entry which is preliminary data.</text>
</comment>
<dbReference type="Proteomes" id="UP000029223">
    <property type="component" value="Unassembled WGS sequence"/>
</dbReference>
<reference evidence="2" key="1">
    <citation type="submission" date="2014-09" db="EMBL/GenBank/DDBJ databases">
        <title>Vibrio variabilis JCM 19239. (C206) whole genome shotgun sequence.</title>
        <authorList>
            <person name="Sawabe T."/>
            <person name="Meirelles P."/>
            <person name="Nakanishi M."/>
            <person name="Sayaka M."/>
            <person name="Hattori M."/>
            <person name="Ohkuma M."/>
        </authorList>
    </citation>
    <scope>NUCLEOTIDE SEQUENCE [LARGE SCALE GENOMIC DNA]</scope>
    <source>
        <strain evidence="2">JCM 19239</strain>
    </source>
</reference>
<dbReference type="PANTHER" id="PTHR18964:SF169">
    <property type="entry name" value="N-ACETYLMANNOSAMINE KINASE"/>
    <property type="match status" value="1"/>
</dbReference>